<dbReference type="InterPro" id="IPR001873">
    <property type="entry name" value="ENaC"/>
</dbReference>
<keyword evidence="2" id="KW-1185">Reference proteome</keyword>
<dbReference type="STRING" id="79923.H2KQ02"/>
<accession>A0A8T1MBP7</accession>
<proteinExistence type="predicted"/>
<dbReference type="EMBL" id="NIRI02000056">
    <property type="protein sequence ID" value="KAG5446131.1"/>
    <property type="molecule type" value="Genomic_DNA"/>
</dbReference>
<keyword evidence="1" id="KW-0406">Ion transport</keyword>
<dbReference type="PANTHER" id="PTHR11690:SF248">
    <property type="entry name" value="PICKPOCKET 17, ISOFORM A"/>
    <property type="match status" value="1"/>
</dbReference>
<dbReference type="GO" id="GO:0015280">
    <property type="term" value="F:ligand-gated sodium channel activity"/>
    <property type="evidence" value="ECO:0007669"/>
    <property type="project" value="TreeGrafter"/>
</dbReference>
<organism evidence="1 2">
    <name type="scientific">Clonorchis sinensis</name>
    <name type="common">Chinese liver fluke</name>
    <dbReference type="NCBI Taxonomy" id="79923"/>
    <lineage>
        <taxon>Eukaryota</taxon>
        <taxon>Metazoa</taxon>
        <taxon>Spiralia</taxon>
        <taxon>Lophotrochozoa</taxon>
        <taxon>Platyhelminthes</taxon>
        <taxon>Trematoda</taxon>
        <taxon>Digenea</taxon>
        <taxon>Opisthorchiida</taxon>
        <taxon>Opisthorchiata</taxon>
        <taxon>Opisthorchiidae</taxon>
        <taxon>Clonorchis</taxon>
    </lineage>
</organism>
<dbReference type="GO" id="GO:0005886">
    <property type="term" value="C:plasma membrane"/>
    <property type="evidence" value="ECO:0007669"/>
    <property type="project" value="TreeGrafter"/>
</dbReference>
<reference evidence="1 2" key="2">
    <citation type="journal article" date="2021" name="Genomics">
        <title>High-quality reference genome for Clonorchis sinensis.</title>
        <authorList>
            <person name="Young N.D."/>
            <person name="Stroehlein A.J."/>
            <person name="Kinkar L."/>
            <person name="Wang T."/>
            <person name="Sohn W.M."/>
            <person name="Chang B.C.H."/>
            <person name="Kaur P."/>
            <person name="Weisz D."/>
            <person name="Dudchenko O."/>
            <person name="Aiden E.L."/>
            <person name="Korhonen P.K."/>
            <person name="Gasser R.B."/>
        </authorList>
    </citation>
    <scope>NUCLEOTIDE SEQUENCE [LARGE SCALE GENOMIC DNA]</scope>
    <source>
        <strain evidence="1">Cs-k2</strain>
    </source>
</reference>
<dbReference type="PANTHER" id="PTHR11690">
    <property type="entry name" value="AMILORIDE-SENSITIVE SODIUM CHANNEL-RELATED"/>
    <property type="match status" value="1"/>
</dbReference>
<dbReference type="OrthoDB" id="10064773at2759"/>
<protein>
    <submittedName>
        <fullName evidence="1">FMRFamide-activated amiloride-sensitive sodium channel</fullName>
    </submittedName>
</protein>
<name>A0A8T1MBP7_CLOSI</name>
<keyword evidence="1" id="KW-0813">Transport</keyword>
<evidence type="ECO:0000313" key="1">
    <source>
        <dbReference type="EMBL" id="KAG5446131.1"/>
    </source>
</evidence>
<comment type="caution">
    <text evidence="1">The sequence shown here is derived from an EMBL/GenBank/DDBJ whole genome shotgun (WGS) entry which is preliminary data.</text>
</comment>
<dbReference type="Pfam" id="PF00858">
    <property type="entry name" value="ASC"/>
    <property type="match status" value="1"/>
</dbReference>
<dbReference type="Gene3D" id="2.60.470.10">
    <property type="entry name" value="Acid-sensing ion channels like domains"/>
    <property type="match status" value="1"/>
</dbReference>
<dbReference type="PRINTS" id="PR01078">
    <property type="entry name" value="AMINACHANNEL"/>
</dbReference>
<gene>
    <name evidence="1" type="ORF">CSKR_111665</name>
</gene>
<sequence>MPRTPTGKRNARADVIRAFCRWTGVRGFQHILRVEHPLLRTIWTLFTAFMLIANIGLVSLLLTHYYRFNTIENIKILRGMSVQFPHVTLCNVDPVSSDRVYCLKNVHAPGCEFAAKYVDVLEKYMTASNYSETYKNSPVMSKLEDPSMVAIFFQLIGIEAASHIGHQLDDFIIPNLCELTTSEEGGILVKRKCKEAGIKPLNFVTYKHFNCYTLAITNPKMSTRAVRLSVVLYLDEEEDLNCRPHCTHEFTEWAGGKVVIHPVGTFPDIEKMGMNLLPGASNQILIEEVRKYERKHLTNKPCSKDGNTPLDTVYFNMETQRFEKRKMNYTDTLCVQLHSQQVTMDTCACVDFLMPIPGSHIQQIHELPFCGNMSRVNVYKSLVCKQNVRLNNSQRFRELCPLPCEQMHYNFELTQLRWPQKPRILKYYTELKDRIYYNRKFKIYEKIEAESKINASKALRLLQGTDIFEKNLLQLDVNRPNFDTLVKYTENEEYTLPTLMSQLGGINSIFLGFTCFTLLELIELGFRLVWATWPSLTPLPNWNSGKNMNALNGEAVSLNTEAPETDQEKLPSKSLQNSHAGVRQSKFPQSAISVDWNEAKGETQPEGTYDTPVS</sequence>
<evidence type="ECO:0000313" key="2">
    <source>
        <dbReference type="Proteomes" id="UP000286415"/>
    </source>
</evidence>
<reference evidence="1 2" key="1">
    <citation type="journal article" date="2018" name="Biotechnol. Adv.">
        <title>Improved genomic resources and new bioinformatic workflow for the carcinogenic parasite Clonorchis sinensis: Biotechnological implications.</title>
        <authorList>
            <person name="Wang D."/>
            <person name="Korhonen P.K."/>
            <person name="Gasser R.B."/>
            <person name="Young N.D."/>
        </authorList>
    </citation>
    <scope>NUCLEOTIDE SEQUENCE [LARGE SCALE GENOMIC DNA]</scope>
    <source>
        <strain evidence="1">Cs-k2</strain>
    </source>
</reference>
<keyword evidence="1" id="KW-0407">Ion channel</keyword>
<dbReference type="Gene3D" id="1.10.287.770">
    <property type="entry name" value="YojJ-like"/>
    <property type="match status" value="1"/>
</dbReference>
<dbReference type="Proteomes" id="UP000286415">
    <property type="component" value="Unassembled WGS sequence"/>
</dbReference>